<evidence type="ECO:0000313" key="12">
    <source>
        <dbReference type="RefSeq" id="XP_015181718.1"/>
    </source>
</evidence>
<evidence type="ECO:0000256" key="7">
    <source>
        <dbReference type="ARBA" id="ARBA00023157"/>
    </source>
</evidence>
<protein>
    <submittedName>
        <fullName evidence="12">Cation-independent mannose-6-phosphate receptor isoform X1</fullName>
    </submittedName>
</protein>
<accession>A0ABM1IND1</accession>
<dbReference type="Proteomes" id="UP000694924">
    <property type="component" value="Unplaced"/>
</dbReference>
<evidence type="ECO:0000313" key="11">
    <source>
        <dbReference type="Proteomes" id="UP000694924"/>
    </source>
</evidence>
<dbReference type="Pfam" id="PF00878">
    <property type="entry name" value="CIMR"/>
    <property type="match status" value="4"/>
</dbReference>
<feature type="domain" description="MRH" evidence="10">
    <location>
        <begin position="28"/>
        <end position="164"/>
    </location>
</feature>
<keyword evidence="7" id="KW-1015">Disulfide bond</keyword>
<keyword evidence="12" id="KW-0675">Receptor</keyword>
<evidence type="ECO:0000256" key="6">
    <source>
        <dbReference type="ARBA" id="ARBA00023136"/>
    </source>
</evidence>
<feature type="domain" description="MRH" evidence="10">
    <location>
        <begin position="329"/>
        <end position="449"/>
    </location>
</feature>
<comment type="subcellular location">
    <subcellularLocation>
        <location evidence="1">Endomembrane system</location>
    </subcellularLocation>
</comment>
<dbReference type="PROSITE" id="PS51914">
    <property type="entry name" value="MRH"/>
    <property type="match status" value="5"/>
</dbReference>
<dbReference type="Gene3D" id="2.70.130.10">
    <property type="entry name" value="Mannose-6-phosphate receptor binding domain"/>
    <property type="match status" value="5"/>
</dbReference>
<evidence type="ECO:0000256" key="5">
    <source>
        <dbReference type="ARBA" id="ARBA00022989"/>
    </source>
</evidence>
<dbReference type="PANTHER" id="PTHR15071:SF0">
    <property type="entry name" value="MANNOSE 6-PHOSPHATE RECEPTOR-LIKE PROTEIN 1"/>
    <property type="match status" value="1"/>
</dbReference>
<dbReference type="SMART" id="SM01404">
    <property type="entry name" value="CIMR"/>
    <property type="match status" value="4"/>
</dbReference>
<keyword evidence="11" id="KW-1185">Reference proteome</keyword>
<feature type="domain" description="MRH" evidence="10">
    <location>
        <begin position="455"/>
        <end position="599"/>
    </location>
</feature>
<dbReference type="InterPro" id="IPR009011">
    <property type="entry name" value="Man6P_isomerase_rcpt-bd_dom_sf"/>
</dbReference>
<evidence type="ECO:0000259" key="10">
    <source>
        <dbReference type="PROSITE" id="PS51914"/>
    </source>
</evidence>
<keyword evidence="2" id="KW-0813">Transport</keyword>
<keyword evidence="6 8" id="KW-0472">Membrane</keyword>
<keyword evidence="5 8" id="KW-1133">Transmembrane helix</keyword>
<feature type="chain" id="PRO_5047079249" evidence="9">
    <location>
        <begin position="20"/>
        <end position="836"/>
    </location>
</feature>
<evidence type="ECO:0000256" key="9">
    <source>
        <dbReference type="SAM" id="SignalP"/>
    </source>
</evidence>
<dbReference type="PANTHER" id="PTHR15071">
    <property type="entry name" value="MANNOSE-6-PHOSPHATE RECEPTOR FAMILY MEMBER"/>
    <property type="match status" value="1"/>
</dbReference>
<feature type="signal peptide" evidence="9">
    <location>
        <begin position="1"/>
        <end position="19"/>
    </location>
</feature>
<feature type="domain" description="MRH" evidence="10">
    <location>
        <begin position="168"/>
        <end position="317"/>
    </location>
</feature>
<organism evidence="11 12">
    <name type="scientific">Polistes dominula</name>
    <name type="common">European paper wasp</name>
    <name type="synonym">Vespa dominula</name>
    <dbReference type="NCBI Taxonomy" id="743375"/>
    <lineage>
        <taxon>Eukaryota</taxon>
        <taxon>Metazoa</taxon>
        <taxon>Ecdysozoa</taxon>
        <taxon>Arthropoda</taxon>
        <taxon>Hexapoda</taxon>
        <taxon>Insecta</taxon>
        <taxon>Pterygota</taxon>
        <taxon>Neoptera</taxon>
        <taxon>Endopterygota</taxon>
        <taxon>Hymenoptera</taxon>
        <taxon>Apocrita</taxon>
        <taxon>Aculeata</taxon>
        <taxon>Vespoidea</taxon>
        <taxon>Vespidae</taxon>
        <taxon>Polistinae</taxon>
        <taxon>Polistini</taxon>
        <taxon>Polistes</taxon>
    </lineage>
</organism>
<name>A0ABM1IND1_POLDO</name>
<evidence type="ECO:0000256" key="4">
    <source>
        <dbReference type="ARBA" id="ARBA00022729"/>
    </source>
</evidence>
<dbReference type="InterPro" id="IPR000479">
    <property type="entry name" value="CIMR_rpt"/>
</dbReference>
<feature type="domain" description="MRH" evidence="10">
    <location>
        <begin position="606"/>
        <end position="732"/>
    </location>
</feature>
<evidence type="ECO:0000256" key="2">
    <source>
        <dbReference type="ARBA" id="ARBA00022448"/>
    </source>
</evidence>
<dbReference type="SUPFAM" id="SSF50911">
    <property type="entry name" value="Mannose 6-phosphate receptor domain"/>
    <property type="match status" value="5"/>
</dbReference>
<feature type="transmembrane region" description="Helical" evidence="8">
    <location>
        <begin position="756"/>
        <end position="776"/>
    </location>
</feature>
<reference evidence="12" key="1">
    <citation type="submission" date="2025-08" db="UniProtKB">
        <authorList>
            <consortium name="RefSeq"/>
        </authorList>
    </citation>
    <scope>IDENTIFICATION</scope>
    <source>
        <tissue evidence="12">Whole body</tissue>
    </source>
</reference>
<evidence type="ECO:0000256" key="3">
    <source>
        <dbReference type="ARBA" id="ARBA00022692"/>
    </source>
</evidence>
<keyword evidence="3 8" id="KW-0812">Transmembrane</keyword>
<sequence>MYNLNVFIVLFSLSTISLGNTVIDKTKPYCEFNEEIFSHSYNLTKLSKSGEDIVIHHNSNETIRMQLCSPLIKKCNGKDGYSICLEKNDKEIGIGKVIPKLSTKSGKIHFTFNGDECQSGVNYTVDILIMCDYSINSYSIPSTFEQKYKCQFHMVWKSAFACAKRKEINCTVTDPSDGSHYDLSVLKRYSDNYDIHVGNNTSVNLILNVCHSVIFGYNVLCTINSGACLYDPRKEPTFRYLNLGNVQKPLTIDSSKNLILEYEDGSMCKNGQQIEHHIRTTITFICNLEAKETSPEVTETDGCHYRLKWITAAACSLKLLREYSAKTVGRCTINNPVTNFTYDLQSLMNKDLNVTSSQGKTYTFRVCGPVATNKCKEKTGVCLKENGTSLGMANTNLMWQQGGPYLNYTDGDKCSDNKYRQTLIAFLCGPEGSTNDPIIIEESPCQLIIHWNLNLICEHKIKCATVDNEINLTPLIRSTSNYIVKLNSSVFYINVCQSIVNSSGLECEHGSAICKTSLNANNELVKENLGFPKNAPEMNKDQITLRYLEGSACPERRDTKISSVLLFVCDGKNEGLPEFKNYNNCTYTFEWKTSIACGAVMGDWIPPCTIKDRFLLNQFDLSLLYTKQPMHYVKGKEKTYGINICGKQKNCNGSTVCQESNNYGSLSNVIFDYNRNYIKLEYLNGSKCSNSSYMSEIKFICNESSDIGEPKLSWESQCRAEFEWNTNVTCIHRTNMESKLISPDKQETIQSTSSHAGLIAGIVITVCMFLLALLYYRNPNKRACLHSCFHYCNSRRGSGRVQYCRVGTTEQAHLLLDPNNDPTQCQSDSDDDILDA</sequence>
<proteinExistence type="predicted"/>
<dbReference type="RefSeq" id="XP_015181718.1">
    <property type="nucleotide sequence ID" value="XM_015326232.1"/>
</dbReference>
<evidence type="ECO:0000256" key="1">
    <source>
        <dbReference type="ARBA" id="ARBA00004308"/>
    </source>
</evidence>
<keyword evidence="4 9" id="KW-0732">Signal</keyword>
<evidence type="ECO:0000256" key="8">
    <source>
        <dbReference type="SAM" id="Phobius"/>
    </source>
</evidence>
<gene>
    <name evidence="12" type="primary">LOC107069170</name>
</gene>
<dbReference type="GeneID" id="107069170"/>
<dbReference type="InterPro" id="IPR044865">
    <property type="entry name" value="MRH_dom"/>
</dbReference>